<keyword evidence="1" id="KW-0472">Membrane</keyword>
<reference evidence="2" key="1">
    <citation type="submission" date="2021-05" db="EMBL/GenBank/DDBJ databases">
        <authorList>
            <person name="Alioto T."/>
            <person name="Alioto T."/>
            <person name="Gomez Garrido J."/>
        </authorList>
    </citation>
    <scope>NUCLEOTIDE SEQUENCE</scope>
</reference>
<name>A0A8D8A9N0_CULPI</name>
<keyword evidence="1" id="KW-1133">Transmembrane helix</keyword>
<feature type="transmembrane region" description="Helical" evidence="1">
    <location>
        <begin position="15"/>
        <end position="33"/>
    </location>
</feature>
<dbReference type="AlphaFoldDB" id="A0A8D8A9N0"/>
<evidence type="ECO:0000313" key="2">
    <source>
        <dbReference type="EMBL" id="CAG6452933.1"/>
    </source>
</evidence>
<dbReference type="EMBL" id="HBUE01021601">
    <property type="protein sequence ID" value="CAG6452931.1"/>
    <property type="molecule type" value="Transcribed_RNA"/>
</dbReference>
<evidence type="ECO:0000256" key="1">
    <source>
        <dbReference type="SAM" id="Phobius"/>
    </source>
</evidence>
<protein>
    <submittedName>
        <fullName evidence="2">(northern house mosquito) hypothetical protein</fullName>
    </submittedName>
</protein>
<accession>A0A8D8A9N0</accession>
<organism evidence="2">
    <name type="scientific">Culex pipiens</name>
    <name type="common">House mosquito</name>
    <dbReference type="NCBI Taxonomy" id="7175"/>
    <lineage>
        <taxon>Eukaryota</taxon>
        <taxon>Metazoa</taxon>
        <taxon>Ecdysozoa</taxon>
        <taxon>Arthropoda</taxon>
        <taxon>Hexapoda</taxon>
        <taxon>Insecta</taxon>
        <taxon>Pterygota</taxon>
        <taxon>Neoptera</taxon>
        <taxon>Endopterygota</taxon>
        <taxon>Diptera</taxon>
        <taxon>Nematocera</taxon>
        <taxon>Culicoidea</taxon>
        <taxon>Culicidae</taxon>
        <taxon>Culicinae</taxon>
        <taxon>Culicini</taxon>
        <taxon>Culex</taxon>
        <taxon>Culex</taxon>
    </lineage>
</organism>
<sequence>MKSTLAPIPLQTVKTFHFVLLLKFVFTLLVQFLRYNCQNTNTHTNNKNKHRKIKWCTIRSQYHARRSDQFCSVTVSSDSCDILLPLLPKQRGFPSEPPSLPP</sequence>
<dbReference type="EMBL" id="HBUE01021604">
    <property type="protein sequence ID" value="CAG6452933.1"/>
    <property type="molecule type" value="Transcribed_RNA"/>
</dbReference>
<proteinExistence type="predicted"/>
<keyword evidence="1" id="KW-0812">Transmembrane</keyword>